<sequence>MPVSQSSRSRQLRDQDRAGDVGFEAELTFVFDHDMQSTLNVRVVGRDKLPNNKSIRPRHSGVALQAVGSAAMRRVMYGENQPM</sequence>
<name>A0A6J7IRK6_9ZZZZ</name>
<gene>
    <name evidence="1" type="ORF">UFOPK3610_02065</name>
</gene>
<proteinExistence type="predicted"/>
<dbReference type="EMBL" id="CAFBMR010000168">
    <property type="protein sequence ID" value="CAB4933549.1"/>
    <property type="molecule type" value="Genomic_DNA"/>
</dbReference>
<dbReference type="AlphaFoldDB" id="A0A6J7IRK6"/>
<reference evidence="1" key="1">
    <citation type="submission" date="2020-05" db="EMBL/GenBank/DDBJ databases">
        <authorList>
            <person name="Chiriac C."/>
            <person name="Salcher M."/>
            <person name="Ghai R."/>
            <person name="Kavagutti S V."/>
        </authorList>
    </citation>
    <scope>NUCLEOTIDE SEQUENCE</scope>
</reference>
<organism evidence="1">
    <name type="scientific">freshwater metagenome</name>
    <dbReference type="NCBI Taxonomy" id="449393"/>
    <lineage>
        <taxon>unclassified sequences</taxon>
        <taxon>metagenomes</taxon>
        <taxon>ecological metagenomes</taxon>
    </lineage>
</organism>
<evidence type="ECO:0000313" key="1">
    <source>
        <dbReference type="EMBL" id="CAB4933549.1"/>
    </source>
</evidence>
<accession>A0A6J7IRK6</accession>
<protein>
    <submittedName>
        <fullName evidence="1">Unannotated protein</fullName>
    </submittedName>
</protein>